<feature type="region of interest" description="Disordered" evidence="4">
    <location>
        <begin position="141"/>
        <end position="162"/>
    </location>
</feature>
<keyword evidence="8" id="KW-1185">Reference proteome</keyword>
<dbReference type="CDD" id="cd17535">
    <property type="entry name" value="REC_NarL-like"/>
    <property type="match status" value="1"/>
</dbReference>
<evidence type="ECO:0000313" key="7">
    <source>
        <dbReference type="EMBL" id="MEE4546250.1"/>
    </source>
</evidence>
<feature type="compositionally biased region" description="Low complexity" evidence="4">
    <location>
        <begin position="144"/>
        <end position="153"/>
    </location>
</feature>
<dbReference type="SMART" id="SM00448">
    <property type="entry name" value="REC"/>
    <property type="match status" value="1"/>
</dbReference>
<feature type="region of interest" description="Disordered" evidence="4">
    <location>
        <begin position="209"/>
        <end position="232"/>
    </location>
</feature>
<dbReference type="InterPro" id="IPR016032">
    <property type="entry name" value="Sig_transdc_resp-reg_C-effctor"/>
</dbReference>
<organism evidence="7 8">
    <name type="scientific">Actinacidiphila polyblastidii</name>
    <dbReference type="NCBI Taxonomy" id="3110430"/>
    <lineage>
        <taxon>Bacteria</taxon>
        <taxon>Bacillati</taxon>
        <taxon>Actinomycetota</taxon>
        <taxon>Actinomycetes</taxon>
        <taxon>Kitasatosporales</taxon>
        <taxon>Streptomycetaceae</taxon>
        <taxon>Actinacidiphila</taxon>
    </lineage>
</organism>
<feature type="domain" description="Response regulatory" evidence="6">
    <location>
        <begin position="6"/>
        <end position="117"/>
    </location>
</feature>
<dbReference type="CDD" id="cd06170">
    <property type="entry name" value="LuxR_C_like"/>
    <property type="match status" value="1"/>
</dbReference>
<protein>
    <submittedName>
        <fullName evidence="7">Response regulator transcription factor</fullName>
    </submittedName>
</protein>
<comment type="caution">
    <text evidence="7">The sequence shown here is derived from an EMBL/GenBank/DDBJ whole genome shotgun (WGS) entry which is preliminary data.</text>
</comment>
<dbReference type="Pfam" id="PF00196">
    <property type="entry name" value="GerE"/>
    <property type="match status" value="1"/>
</dbReference>
<dbReference type="InterPro" id="IPR001789">
    <property type="entry name" value="Sig_transdc_resp-reg_receiver"/>
</dbReference>
<gene>
    <name evidence="7" type="ORF">V2S66_30330</name>
</gene>
<dbReference type="Pfam" id="PF00072">
    <property type="entry name" value="Response_reg"/>
    <property type="match status" value="1"/>
</dbReference>
<dbReference type="Gene3D" id="3.40.50.2300">
    <property type="match status" value="1"/>
</dbReference>
<sequence>MSDAIRIAIVDDHPLTRRGVESILREQPDFEVVGSCDDPGVLPAPARFDVLVLDLYLGTDEPSLDVVGQWAEQVKVLVVSASGRAADVVACIRRGASGYLTKSAGTAMFASAVRTVATGGFALSPQLADILSGELARERRMRGGRPPAAALPASTDRPELSPREEEVLGHIANGYTHAQIATRMKLGKSTVDTYVERIRHKLQAGNKAELTRLAIERETAERTPPTDPRATR</sequence>
<dbReference type="InterPro" id="IPR039420">
    <property type="entry name" value="WalR-like"/>
</dbReference>
<evidence type="ECO:0000256" key="3">
    <source>
        <dbReference type="PROSITE-ProRule" id="PRU00169"/>
    </source>
</evidence>
<keyword evidence="1 3" id="KW-0597">Phosphoprotein</keyword>
<proteinExistence type="predicted"/>
<dbReference type="InterPro" id="IPR011006">
    <property type="entry name" value="CheY-like_superfamily"/>
</dbReference>
<dbReference type="PRINTS" id="PR00038">
    <property type="entry name" value="HTHLUXR"/>
</dbReference>
<evidence type="ECO:0000259" key="6">
    <source>
        <dbReference type="PROSITE" id="PS50110"/>
    </source>
</evidence>
<evidence type="ECO:0000259" key="5">
    <source>
        <dbReference type="PROSITE" id="PS50043"/>
    </source>
</evidence>
<feature type="modified residue" description="4-aspartylphosphate" evidence="3">
    <location>
        <position position="54"/>
    </location>
</feature>
<dbReference type="PROSITE" id="PS50110">
    <property type="entry name" value="RESPONSE_REGULATORY"/>
    <property type="match status" value="1"/>
</dbReference>
<dbReference type="SUPFAM" id="SSF52172">
    <property type="entry name" value="CheY-like"/>
    <property type="match status" value="1"/>
</dbReference>
<dbReference type="RefSeq" id="WP_330799953.1">
    <property type="nucleotide sequence ID" value="NZ_JAZEWV010000042.1"/>
</dbReference>
<dbReference type="PANTHER" id="PTHR43214">
    <property type="entry name" value="TWO-COMPONENT RESPONSE REGULATOR"/>
    <property type="match status" value="1"/>
</dbReference>
<dbReference type="Proteomes" id="UP001344658">
    <property type="component" value="Unassembled WGS sequence"/>
</dbReference>
<evidence type="ECO:0000313" key="8">
    <source>
        <dbReference type="Proteomes" id="UP001344658"/>
    </source>
</evidence>
<evidence type="ECO:0000256" key="4">
    <source>
        <dbReference type="SAM" id="MobiDB-lite"/>
    </source>
</evidence>
<dbReference type="SMART" id="SM00421">
    <property type="entry name" value="HTH_LUXR"/>
    <property type="match status" value="1"/>
</dbReference>
<dbReference type="InterPro" id="IPR058245">
    <property type="entry name" value="NreC/VraR/RcsB-like_REC"/>
</dbReference>
<dbReference type="SUPFAM" id="SSF46894">
    <property type="entry name" value="C-terminal effector domain of the bipartite response regulators"/>
    <property type="match status" value="1"/>
</dbReference>
<reference evidence="7 8" key="1">
    <citation type="submission" date="2023-12" db="EMBL/GenBank/DDBJ databases">
        <title>Streptomyces sp. V4-01.</title>
        <authorList>
            <person name="Somphong A."/>
            <person name="Phongsopitanun W."/>
        </authorList>
    </citation>
    <scope>NUCLEOTIDE SEQUENCE [LARGE SCALE GENOMIC DNA]</scope>
    <source>
        <strain evidence="7 8">V4-01</strain>
    </source>
</reference>
<accession>A0ABU7PKD9</accession>
<evidence type="ECO:0000256" key="1">
    <source>
        <dbReference type="ARBA" id="ARBA00022553"/>
    </source>
</evidence>
<dbReference type="InterPro" id="IPR000792">
    <property type="entry name" value="Tscrpt_reg_LuxR_C"/>
</dbReference>
<keyword evidence="2" id="KW-0238">DNA-binding</keyword>
<feature type="domain" description="HTH luxR-type" evidence="5">
    <location>
        <begin position="153"/>
        <end position="218"/>
    </location>
</feature>
<dbReference type="PROSITE" id="PS50043">
    <property type="entry name" value="HTH_LUXR_2"/>
    <property type="match status" value="1"/>
</dbReference>
<dbReference type="EMBL" id="JAZEWV010000042">
    <property type="protein sequence ID" value="MEE4546250.1"/>
    <property type="molecule type" value="Genomic_DNA"/>
</dbReference>
<name>A0ABU7PKD9_9ACTN</name>
<evidence type="ECO:0000256" key="2">
    <source>
        <dbReference type="ARBA" id="ARBA00023125"/>
    </source>
</evidence>